<name>A0ABR7PKN4_9BURK</name>
<comment type="caution">
    <text evidence="3">The sequence shown here is derived from an EMBL/GenBank/DDBJ whole genome shotgun (WGS) entry which is preliminary data.</text>
</comment>
<dbReference type="InterPro" id="IPR027417">
    <property type="entry name" value="P-loop_NTPase"/>
</dbReference>
<dbReference type="InterPro" id="IPR025669">
    <property type="entry name" value="AAA_dom"/>
</dbReference>
<dbReference type="PANTHER" id="PTHR43384">
    <property type="entry name" value="SEPTUM SITE-DETERMINING PROTEIN MIND HOMOLOG, CHLOROPLASTIC-RELATED"/>
    <property type="match status" value="1"/>
</dbReference>
<dbReference type="Gene3D" id="3.40.50.300">
    <property type="entry name" value="P-loop containing nucleotide triphosphate hydrolases"/>
    <property type="match status" value="1"/>
</dbReference>
<evidence type="ECO:0000259" key="2">
    <source>
        <dbReference type="PROSITE" id="PS50110"/>
    </source>
</evidence>
<organism evidence="3 4">
    <name type="scientific">Paraburkholderia podalyriae</name>
    <dbReference type="NCBI Taxonomy" id="1938811"/>
    <lineage>
        <taxon>Bacteria</taxon>
        <taxon>Pseudomonadati</taxon>
        <taxon>Pseudomonadota</taxon>
        <taxon>Betaproteobacteria</taxon>
        <taxon>Burkholderiales</taxon>
        <taxon>Burkholderiaceae</taxon>
        <taxon>Paraburkholderia</taxon>
    </lineage>
</organism>
<evidence type="ECO:0000256" key="1">
    <source>
        <dbReference type="PROSITE-ProRule" id="PRU00169"/>
    </source>
</evidence>
<dbReference type="RefSeq" id="WP_187634043.1">
    <property type="nucleotide sequence ID" value="NZ_VZQQ01000007.1"/>
</dbReference>
<dbReference type="PROSITE" id="PS50110">
    <property type="entry name" value="RESPONSE_REGULATORY"/>
    <property type="match status" value="1"/>
</dbReference>
<accession>A0ABR7PKN4</accession>
<keyword evidence="1" id="KW-0597">Phosphoprotein</keyword>
<evidence type="ECO:0000313" key="3">
    <source>
        <dbReference type="EMBL" id="MBC8746943.1"/>
    </source>
</evidence>
<dbReference type="SUPFAM" id="SSF52540">
    <property type="entry name" value="P-loop containing nucleoside triphosphate hydrolases"/>
    <property type="match status" value="1"/>
</dbReference>
<dbReference type="PANTHER" id="PTHR43384:SF13">
    <property type="entry name" value="SLR0110 PROTEIN"/>
    <property type="match status" value="1"/>
</dbReference>
<sequence>MLNILISSEHAARMSEIVRLVSDFGSYTTTRTHGAPSTLLERGDSLDAFDVLIIDAPSLERAELAAVDTLVHRYARLICILLLSEASPDALIAAMRAGIRDVLNWPLEPRALDDALKRANAQHAAHQRHQTHIASFISCKGGAGTSFIAANAGYAISALHDKRVLLVDLNQSFGDAAFLVSDQSPPSTLPQMCAQIDRMDAAFLDQSLTHVSPGFHVLAGAGDPLKAHEIREEKLEWILGVAAPRYDVVLFDLGQSINALSIVALDRSAQVHMVLQASMPYVRAALRLQEILVSLAYPPDRLRVLLNRHRRGDERARSALEQVLGKRPSHMIPDDPQVAYEAVNQGEPVLKMAPKSPLARSLQTLAQNIATESSGVAPADKRNEPLFGNLFRRSVAPRQPKIS</sequence>
<dbReference type="EMBL" id="VZQQ01000007">
    <property type="protein sequence ID" value="MBC8746943.1"/>
    <property type="molecule type" value="Genomic_DNA"/>
</dbReference>
<feature type="domain" description="Response regulatory" evidence="2">
    <location>
        <begin position="3"/>
        <end position="120"/>
    </location>
</feature>
<dbReference type="InterPro" id="IPR011006">
    <property type="entry name" value="CheY-like_superfamily"/>
</dbReference>
<dbReference type="Gene3D" id="3.40.50.2300">
    <property type="match status" value="1"/>
</dbReference>
<dbReference type="InterPro" id="IPR001789">
    <property type="entry name" value="Sig_transdc_resp-reg_receiver"/>
</dbReference>
<dbReference type="Pfam" id="PF13614">
    <property type="entry name" value="AAA_31"/>
    <property type="match status" value="1"/>
</dbReference>
<reference evidence="3 4" key="1">
    <citation type="submission" date="2019-09" db="EMBL/GenBank/DDBJ databases">
        <title>Paraburkholderia podalyriae sp. nov., A South African Podalyria-associated rhizobium.</title>
        <authorList>
            <person name="Mavima L."/>
            <person name="Beukes C.W."/>
            <person name="Palmer M."/>
            <person name="De Meyer S.E."/>
            <person name="James E.K."/>
            <person name="Maluk M."/>
            <person name="Avontuur J.R."/>
            <person name="Chan W.Y."/>
            <person name="Venter S.N."/>
            <person name="Steenkamp E.T."/>
        </authorList>
    </citation>
    <scope>NUCLEOTIDE SEQUENCE [LARGE SCALE GENOMIC DNA]</scope>
    <source>
        <strain evidence="3 4">WC7.3b</strain>
    </source>
</reference>
<feature type="modified residue" description="4-aspartylphosphate" evidence="1">
    <location>
        <position position="55"/>
    </location>
</feature>
<proteinExistence type="predicted"/>
<dbReference type="InterPro" id="IPR050625">
    <property type="entry name" value="ParA/MinD_ATPase"/>
</dbReference>
<gene>
    <name evidence="3" type="ORF">F6X42_10035</name>
</gene>
<dbReference type="Proteomes" id="UP000736373">
    <property type="component" value="Unassembled WGS sequence"/>
</dbReference>
<dbReference type="SUPFAM" id="SSF52172">
    <property type="entry name" value="CheY-like"/>
    <property type="match status" value="1"/>
</dbReference>
<evidence type="ECO:0000313" key="4">
    <source>
        <dbReference type="Proteomes" id="UP000736373"/>
    </source>
</evidence>
<keyword evidence="4" id="KW-1185">Reference proteome</keyword>
<protein>
    <submittedName>
        <fullName evidence="3">AAA family ATPase</fullName>
    </submittedName>
</protein>